<organism evidence="1 2">
    <name type="scientific">Vibrio breoganii</name>
    <dbReference type="NCBI Taxonomy" id="553239"/>
    <lineage>
        <taxon>Bacteria</taxon>
        <taxon>Pseudomonadati</taxon>
        <taxon>Pseudomonadota</taxon>
        <taxon>Gammaproteobacteria</taxon>
        <taxon>Vibrionales</taxon>
        <taxon>Vibrionaceae</taxon>
        <taxon>Vibrio</taxon>
    </lineage>
</organism>
<dbReference type="RefSeq" id="WP_065211356.1">
    <property type="nucleotide sequence ID" value="NZ_CP016179.1"/>
</dbReference>
<name>A0AAN0Y007_9VIBR</name>
<proteinExistence type="predicted"/>
<dbReference type="EMBL" id="CP016179">
    <property type="protein sequence ID" value="ANO35597.1"/>
    <property type="molecule type" value="Genomic_DNA"/>
</dbReference>
<accession>A0AAN0Y007</accession>
<gene>
    <name evidence="1" type="ORF">A6E01_20505</name>
</gene>
<dbReference type="AlphaFoldDB" id="A0AAN0Y007"/>
<dbReference type="Proteomes" id="UP000092018">
    <property type="component" value="Plasmid unnamed1"/>
</dbReference>
<keyword evidence="1" id="KW-0614">Plasmid</keyword>
<protein>
    <submittedName>
        <fullName evidence="1">Uncharacterized protein</fullName>
    </submittedName>
</protein>
<evidence type="ECO:0000313" key="2">
    <source>
        <dbReference type="Proteomes" id="UP000092018"/>
    </source>
</evidence>
<dbReference type="KEGG" id="vbr:A6E01_20505"/>
<reference evidence="1 2" key="1">
    <citation type="submission" date="2016-06" db="EMBL/GenBank/DDBJ databases">
        <title>Adaptive Radiation by Waves of Gene Transfer Leads to Fine-Scale Resource Partitioning in Marine Microbes.</title>
        <authorList>
            <person name="Hehemann J.-H."/>
            <person name="Arevalo P."/>
            <person name="Datta M.S."/>
            <person name="Yu X."/>
            <person name="Corzett C."/>
            <person name="Henschel A."/>
            <person name="Preheim S.P."/>
            <person name="Timberlake S."/>
            <person name="Alm E.J."/>
            <person name="Polz M.F."/>
        </authorList>
    </citation>
    <scope>NUCLEOTIDE SEQUENCE [LARGE SCALE GENOMIC DNA]</scope>
    <source>
        <strain evidence="1 2">FF50</strain>
        <plasmid evidence="1 2">unnamed1</plasmid>
    </source>
</reference>
<evidence type="ECO:0000313" key="1">
    <source>
        <dbReference type="EMBL" id="ANO35597.1"/>
    </source>
</evidence>
<geneLocation type="plasmid" evidence="1 2">
    <name>unnamed1</name>
</geneLocation>
<sequence length="126" mass="14405">MYPTVKQVKQLGITVAINDRMDRRGHSGWSIYPDEIVLGFAWRERSLSPSFKDDVQVDIKILETGVVHTVSNGDIDWKTGNVKHLGKFAYYRPSMSNWSVILCPVQILTKDQRRKVQRCPVLTSVS</sequence>